<feature type="compositionally biased region" description="Basic residues" evidence="12">
    <location>
        <begin position="674"/>
        <end position="683"/>
    </location>
</feature>
<evidence type="ECO:0000256" key="12">
    <source>
        <dbReference type="SAM" id="MobiDB-lite"/>
    </source>
</evidence>
<evidence type="ECO:0000256" key="7">
    <source>
        <dbReference type="ARBA" id="ARBA00023136"/>
    </source>
</evidence>
<keyword evidence="3" id="KW-1003">Cell membrane</keyword>
<evidence type="ECO:0000256" key="5">
    <source>
        <dbReference type="ARBA" id="ARBA00022989"/>
    </source>
</evidence>
<protein>
    <submittedName>
        <fullName evidence="15">Allatostatin-A receptor</fullName>
    </submittedName>
</protein>
<accession>A0ABQ7S5D3</accession>
<keyword evidence="4 13" id="KW-0812">Transmembrane</keyword>
<keyword evidence="9 15" id="KW-0675">Receptor</keyword>
<comment type="similarity">
    <text evidence="2">Belongs to the G-protein coupled receptor 1 family.</text>
</comment>
<dbReference type="Proteomes" id="UP000825002">
    <property type="component" value="Unassembled WGS sequence"/>
</dbReference>
<dbReference type="EMBL" id="JAIFTH010001231">
    <property type="protein sequence ID" value="KAG9508621.1"/>
    <property type="molecule type" value="Genomic_DNA"/>
</dbReference>
<feature type="region of interest" description="Disordered" evidence="12">
    <location>
        <begin position="258"/>
        <end position="326"/>
    </location>
</feature>
<evidence type="ECO:0000256" key="8">
    <source>
        <dbReference type="ARBA" id="ARBA00023157"/>
    </source>
</evidence>
<comment type="subcellular location">
    <subcellularLocation>
        <location evidence="1">Cell membrane</location>
        <topology evidence="1">Multi-pass membrane protein</topology>
    </subcellularLocation>
</comment>
<dbReference type="InterPro" id="IPR017452">
    <property type="entry name" value="GPCR_Rhodpsn_7TM"/>
</dbReference>
<feature type="compositionally biased region" description="Basic residues" evidence="12">
    <location>
        <begin position="715"/>
        <end position="724"/>
    </location>
</feature>
<feature type="compositionally biased region" description="Low complexity" evidence="12">
    <location>
        <begin position="279"/>
        <end position="323"/>
    </location>
</feature>
<evidence type="ECO:0000259" key="14">
    <source>
        <dbReference type="PROSITE" id="PS50262"/>
    </source>
</evidence>
<evidence type="ECO:0000313" key="15">
    <source>
        <dbReference type="EMBL" id="KAG9508621.1"/>
    </source>
</evidence>
<dbReference type="Gene3D" id="1.20.1070.10">
    <property type="entry name" value="Rhodopsin 7-helix transmembrane proteins"/>
    <property type="match status" value="1"/>
</dbReference>
<feature type="transmembrane region" description="Helical" evidence="13">
    <location>
        <begin position="352"/>
        <end position="384"/>
    </location>
</feature>
<dbReference type="PANTHER" id="PTHR45695:SF23">
    <property type="entry name" value="GALANIN-LIKE G-PROTEIN COUPLED RECEPTOR NPR-9"/>
    <property type="match status" value="1"/>
</dbReference>
<name>A0ABQ7S5D3_9ACAR</name>
<feature type="transmembrane region" description="Helical" evidence="13">
    <location>
        <begin position="436"/>
        <end position="454"/>
    </location>
</feature>
<feature type="transmembrane region" description="Helical" evidence="13">
    <location>
        <begin position="519"/>
        <end position="542"/>
    </location>
</feature>
<dbReference type="PROSITE" id="PS50262">
    <property type="entry name" value="G_PROTEIN_RECEP_F1_2"/>
    <property type="match status" value="1"/>
</dbReference>
<dbReference type="InterPro" id="IPR000276">
    <property type="entry name" value="GPCR_Rhodpsn"/>
</dbReference>
<evidence type="ECO:0000256" key="10">
    <source>
        <dbReference type="ARBA" id="ARBA00023180"/>
    </source>
</evidence>
<evidence type="ECO:0000256" key="11">
    <source>
        <dbReference type="ARBA" id="ARBA00023224"/>
    </source>
</evidence>
<dbReference type="CDD" id="cd15096">
    <property type="entry name" value="7tmA_AstA_R_insect"/>
    <property type="match status" value="1"/>
</dbReference>
<dbReference type="Pfam" id="PF00001">
    <property type="entry name" value="7tm_1"/>
    <property type="match status" value="1"/>
</dbReference>
<feature type="region of interest" description="Disordered" evidence="12">
    <location>
        <begin position="661"/>
        <end position="736"/>
    </location>
</feature>
<feature type="compositionally biased region" description="Polar residues" evidence="12">
    <location>
        <begin position="259"/>
        <end position="278"/>
    </location>
</feature>
<feature type="compositionally biased region" description="Basic and acidic residues" evidence="12">
    <location>
        <begin position="725"/>
        <end position="736"/>
    </location>
</feature>
<keyword evidence="11" id="KW-0807">Transducer</keyword>
<feature type="compositionally biased region" description="Low complexity" evidence="12">
    <location>
        <begin position="684"/>
        <end position="711"/>
    </location>
</feature>
<comment type="caution">
    <text evidence="15">The sequence shown here is derived from an EMBL/GenBank/DDBJ whole genome shotgun (WGS) entry which is preliminary data.</text>
</comment>
<keyword evidence="7 13" id="KW-0472">Membrane</keyword>
<feature type="transmembrane region" description="Helical" evidence="13">
    <location>
        <begin position="613"/>
        <end position="633"/>
    </location>
</feature>
<proteinExistence type="inferred from homology"/>
<evidence type="ECO:0000256" key="3">
    <source>
        <dbReference type="ARBA" id="ARBA00022475"/>
    </source>
</evidence>
<dbReference type="PANTHER" id="PTHR45695">
    <property type="entry name" value="LEUCOKININ RECEPTOR-RELATED"/>
    <property type="match status" value="1"/>
</dbReference>
<evidence type="ECO:0000256" key="13">
    <source>
        <dbReference type="SAM" id="Phobius"/>
    </source>
</evidence>
<evidence type="ECO:0000256" key="2">
    <source>
        <dbReference type="ARBA" id="ARBA00010663"/>
    </source>
</evidence>
<dbReference type="SUPFAM" id="SSF81321">
    <property type="entry name" value="Family A G protein-coupled receptor-like"/>
    <property type="match status" value="1"/>
</dbReference>
<keyword evidence="10" id="KW-0325">Glycoprotein</keyword>
<evidence type="ECO:0000256" key="4">
    <source>
        <dbReference type="ARBA" id="ARBA00022692"/>
    </source>
</evidence>
<keyword evidence="16" id="KW-1185">Reference proteome</keyword>
<keyword evidence="5 13" id="KW-1133">Transmembrane helix</keyword>
<reference evidence="15 16" key="1">
    <citation type="submission" date="2020-10" db="EMBL/GenBank/DDBJ databases">
        <authorList>
            <person name="Klimov P.B."/>
            <person name="Dyachkov S.M."/>
            <person name="Chetverikov P.E."/>
        </authorList>
    </citation>
    <scope>NUCLEOTIDE SEQUENCE [LARGE SCALE GENOMIC DNA]</scope>
    <source>
        <strain evidence="15">BMOC 18-1129-001#AD2665</strain>
        <tissue evidence="15">Entire mites</tissue>
    </source>
</reference>
<evidence type="ECO:0000256" key="9">
    <source>
        <dbReference type="ARBA" id="ARBA00023170"/>
    </source>
</evidence>
<dbReference type="PRINTS" id="PR00237">
    <property type="entry name" value="GPCRRHODOPSN"/>
</dbReference>
<keyword evidence="6" id="KW-0297">G-protein coupled receptor</keyword>
<feature type="non-terminal residue" evidence="15">
    <location>
        <position position="1"/>
    </location>
</feature>
<feature type="transmembrane region" description="Helical" evidence="13">
    <location>
        <begin position="396"/>
        <end position="416"/>
    </location>
</feature>
<feature type="domain" description="G-protein coupled receptors family 1 profile" evidence="14">
    <location>
        <begin position="375"/>
        <end position="630"/>
    </location>
</feature>
<evidence type="ECO:0000256" key="1">
    <source>
        <dbReference type="ARBA" id="ARBA00004651"/>
    </source>
</evidence>
<feature type="transmembrane region" description="Helical" evidence="13">
    <location>
        <begin position="571"/>
        <end position="593"/>
    </location>
</feature>
<evidence type="ECO:0000256" key="6">
    <source>
        <dbReference type="ARBA" id="ARBA00023040"/>
    </source>
</evidence>
<feature type="transmembrane region" description="Helical" evidence="13">
    <location>
        <begin position="475"/>
        <end position="499"/>
    </location>
</feature>
<gene>
    <name evidence="15" type="primary">AR</name>
    <name evidence="15" type="ORF">GZH46_02876</name>
</gene>
<organism evidence="15 16">
    <name type="scientific">Fragariocoptes setiger</name>
    <dbReference type="NCBI Taxonomy" id="1670756"/>
    <lineage>
        <taxon>Eukaryota</taxon>
        <taxon>Metazoa</taxon>
        <taxon>Ecdysozoa</taxon>
        <taxon>Arthropoda</taxon>
        <taxon>Chelicerata</taxon>
        <taxon>Arachnida</taxon>
        <taxon>Acari</taxon>
        <taxon>Acariformes</taxon>
        <taxon>Trombidiformes</taxon>
        <taxon>Prostigmata</taxon>
        <taxon>Eupodina</taxon>
        <taxon>Eriophyoidea</taxon>
        <taxon>Phytoptidae</taxon>
        <taxon>Fragariocoptes</taxon>
    </lineage>
</organism>
<feature type="compositionally biased region" description="Low complexity" evidence="12">
    <location>
        <begin position="661"/>
        <end position="673"/>
    </location>
</feature>
<keyword evidence="8" id="KW-1015">Disulfide bond</keyword>
<evidence type="ECO:0000313" key="16">
    <source>
        <dbReference type="Proteomes" id="UP000825002"/>
    </source>
</evidence>
<sequence length="736" mass="80722">LLDTGTSIGICIGIGTGTVEARQDEILHWHYYEDMATTTTRNTLILMAATIVIVNVTLQPRPIKSLVIHSTSSSSSSSSSSSRSQLSSSAMTTHSLLITSNVSAEDDDDNNNNNDWRRYTVASAVDDAKLIDNDNNNYQNQRVNIIADHVDEWNNGLSNNGAAGAGGALFVNIDEQQLGAAADGLSSSISSQETETDNNPSELDFNYYYVRGILSRTKDAFLACAADQVAGNLMRFGDNETTLGARISALEEQLRKLTRSQQLTTQASTGPTVKTGPNTSAAATDTAAPAAAAAESVEKASSAENEQSTTNTDNSNSTIADSSPSNSLDDEIIFVSRKGAFVCVSHQPEDLLLFYVTSFVVPIIFSVIIVVGLLGNIIVVTVILQDPLGLTPTNILVMDLSLSDLSFIVFCIPFTGWDYAVNDWVFGEAWCKFNQYLIVVCALNSIYTLVLMSIDRFMAVVYPLACMPYRTSRNVFIAILAKWLLIVCVSLPVLQMHGISSFAPSQRRSCHFLSQQYNALHFQAIFFASSYALPLTLIILLYHSMLKRLWFGKKPQGHRESNKTIESRKRVTGLVAGIVVVFAFCWLPIQLMLVLMRLGFNQPPTPTYVTIQVFAHALGYMNSCVNPIVYAYASETFHAAFRRSSWAKLFGLGTIAGGTSSAGSTNSNNNITSTHHHHHHHFHNNNNSNNNTNGNNNANNNINNNSTIDSNPMSQHHHFHHHHQPNYDEQKDTLML</sequence>